<comment type="catalytic activity">
    <reaction evidence="12 13">
        <text>a 2'-deoxyribonucleoside 5'-diphosphate + [thioredoxin]-disulfide + H2O = a ribonucleoside 5'-diphosphate + [thioredoxin]-dithiol</text>
        <dbReference type="Rhea" id="RHEA:23252"/>
        <dbReference type="Rhea" id="RHEA-COMP:10698"/>
        <dbReference type="Rhea" id="RHEA-COMP:10700"/>
        <dbReference type="ChEBI" id="CHEBI:15377"/>
        <dbReference type="ChEBI" id="CHEBI:29950"/>
        <dbReference type="ChEBI" id="CHEBI:50058"/>
        <dbReference type="ChEBI" id="CHEBI:57930"/>
        <dbReference type="ChEBI" id="CHEBI:73316"/>
        <dbReference type="EC" id="1.17.4.1"/>
    </reaction>
</comment>
<reference evidence="17 18" key="1">
    <citation type="submission" date="2020-08" db="EMBL/GenBank/DDBJ databases">
        <title>Genomic Encyclopedia of Type Strains, Phase IV (KMG-IV): sequencing the most valuable type-strain genomes for metagenomic binning, comparative biology and taxonomic classification.</title>
        <authorList>
            <person name="Goeker M."/>
        </authorList>
    </citation>
    <scope>NUCLEOTIDE SEQUENCE [LARGE SCALE GENOMIC DNA]</scope>
    <source>
        <strain evidence="17 18">DSM 101730</strain>
    </source>
</reference>
<evidence type="ECO:0000256" key="10">
    <source>
        <dbReference type="ARBA" id="ARBA00023285"/>
    </source>
</evidence>
<evidence type="ECO:0000256" key="1">
    <source>
        <dbReference type="ARBA" id="ARBA00001922"/>
    </source>
</evidence>
<keyword evidence="9" id="KW-1015">Disulfide bond</keyword>
<comment type="similarity">
    <text evidence="2 13">Belongs to the ribonucleoside diphosphate reductase class-2 family.</text>
</comment>
<feature type="domain" description="Ribonucleotide reductase large subunit C-terminal" evidence="14">
    <location>
        <begin position="815"/>
        <end position="911"/>
    </location>
</feature>
<evidence type="ECO:0000256" key="9">
    <source>
        <dbReference type="ARBA" id="ARBA00023157"/>
    </source>
</evidence>
<evidence type="ECO:0000256" key="11">
    <source>
        <dbReference type="ARBA" id="ARBA00025437"/>
    </source>
</evidence>
<dbReference type="InterPro" id="IPR029072">
    <property type="entry name" value="YebC-like"/>
</dbReference>
<feature type="domain" description="Ribonucleotide reductase class II vitamin B12-dependent N-terminal" evidence="15">
    <location>
        <begin position="22"/>
        <end position="147"/>
    </location>
</feature>
<keyword evidence="10 13" id="KW-0170">Cobalt</keyword>
<comment type="function">
    <text evidence="11 13">Catalyzes the reduction of ribonucleotides to deoxyribonucleotides. May function to provide a pool of deoxyribonucleotide precursors for DNA repair during oxygen limitation and/or for immediate growth after restoration of oxygen.</text>
</comment>
<evidence type="ECO:0000313" key="18">
    <source>
        <dbReference type="Proteomes" id="UP000549457"/>
    </source>
</evidence>
<protein>
    <recommendedName>
        <fullName evidence="4 13">Vitamin B12-dependent ribonucleotide reductase</fullName>
        <ecNumber evidence="3 13">1.17.4.1</ecNumber>
    </recommendedName>
</protein>
<comment type="caution">
    <text evidence="17">The sequence shown here is derived from an EMBL/GenBank/DDBJ whole genome shotgun (WGS) entry which is preliminary data.</text>
</comment>
<dbReference type="FunFam" id="3.20.70.20:FF:000017">
    <property type="entry name" value="Vitamin B12-dependent ribonucleotide reductase"/>
    <property type="match status" value="1"/>
</dbReference>
<dbReference type="FunFam" id="3.20.70.20:FF:000016">
    <property type="entry name" value="Vitamin B12-dependent ribonucleotide reductase"/>
    <property type="match status" value="1"/>
</dbReference>
<evidence type="ECO:0000256" key="13">
    <source>
        <dbReference type="RuleBase" id="RU364064"/>
    </source>
</evidence>
<sequence>MKIDRRFTTDETGAYGALTFRNTSSEIRNPDGSIVFRLDNLEVPEGWSQVASDVLAQKYFRKAGVPAVLKAVREKGVPSFLWRSVADEAALAKLPEDERYVGETTARQVFDRLAGAWAYWGWKGGYFSSEADARAYYDEMRFMLATQMGAPNSPQWFNTGLHWAYGIDGPGQGHFYVDFQSGELTRSTSAYEHPQPHACFIQSVADDLVNEGGIMDLWTREARLFKYGSGTGTNFSSLRAESEKLAGGGKSSGLMSFLKIGDRAAGAIKSGGTTRRAAKMVICDMDHPDIEDFITWKVIEEQKVAALVAGSKIHRERLGAILDAIRAWDGAEEAAFDPKANTALKAAIRAAKKSFVPDAYVKRVLQQAEQGTTEIDFKTYDTDWDSDAYLTVSGQNSNNSVRVTDAFLQAVREDGDWQLTRRIDGKVTKTVKARDLWEKVGHAAWACADPGVQFHDTINAWHTCPADGPIRASNPCSEYMFLDDTACNLASMNLLTFLKNGKFDARAYVHATRLWTVTLEISVLMAQFPSERIAELSYRFRTLGLGYANIGGLLMTMGFGYDSAEGRALCGALSAIMTGAAYATSAQMAAELGAFPGYAKNAEAMLRVMRNHRRAAQGLLTDYEGLAVPPVALDHANCPDSALVNLAHAVWDEALELGQKHGYRNAQTTVIAPTGTIGLVMDCDTTGIEPDFALVKFKKLAGGGYFKIINRAVPGALVNLGYKPGEIEDIIGYAVGRGTLEGAPEINATALVGHGFGRAEIEKIEAALPTAFDIRFVFNQWTLGEEFCTGILGIPVEKLRDPAFDLLRHLGFGRAQVEAANGYVCGTMTLEGAPHLKPEHYTVFDCANPCGKLGTRYLSVDSHIRMMAAAQSFISGAISKTINMPNDATIGDCQAAYELSWSLGVKANALYRDGSKLSQPLSAALIEDDEALEEVLTEAPVPERVTVLAEKIVEKVIYREIVKANRERLPERRKGYTQKAMVGGHKVYLRTGEYGDGRLGEIFIDMHKEGAAFRAMMNNFAIAISVGLQYGVPLDEFVEAFTFTRFEPAGMVQGNDSIKSATSIIDYIFRELAVSYLDRTDLAHVKPTGESFDTIGGGEGEGNVRRVESDAAHSSIAVIKQLSSTGYLRKRLPQELMVLQGGASVAGALELGTLSQFAVRETMETAPLDMRAKARMQGYEGDPCGECGNFTLVRNGTCLKCNTCGGTSGCS</sequence>
<dbReference type="NCBIfam" id="TIGR02504">
    <property type="entry name" value="NrdJ_Z"/>
    <property type="match status" value="1"/>
</dbReference>
<dbReference type="GO" id="GO:0000166">
    <property type="term" value="F:nucleotide binding"/>
    <property type="evidence" value="ECO:0007669"/>
    <property type="project" value="UniProtKB-KW"/>
</dbReference>
<dbReference type="Pfam" id="PF08471">
    <property type="entry name" value="Ribonuc_red_2_N"/>
    <property type="match status" value="1"/>
</dbReference>
<dbReference type="InterPro" id="IPR050862">
    <property type="entry name" value="RdRp_reductase_class-2"/>
</dbReference>
<keyword evidence="8 13" id="KW-0560">Oxidoreductase</keyword>
<dbReference type="RefSeq" id="WP_184148644.1">
    <property type="nucleotide sequence ID" value="NZ_JACHFM010000002.1"/>
</dbReference>
<keyword evidence="18" id="KW-1185">Reference proteome</keyword>
<comment type="cofactor">
    <cofactor evidence="1 13">
        <name>adenosylcob(III)alamin</name>
        <dbReference type="ChEBI" id="CHEBI:18408"/>
    </cofactor>
</comment>
<evidence type="ECO:0000256" key="2">
    <source>
        <dbReference type="ARBA" id="ARBA00007405"/>
    </source>
</evidence>
<evidence type="ECO:0000256" key="6">
    <source>
        <dbReference type="ARBA" id="ARBA00022634"/>
    </source>
</evidence>
<dbReference type="InterPro" id="IPR013344">
    <property type="entry name" value="RNR_NrdJ/NrdZ"/>
</dbReference>
<evidence type="ECO:0000259" key="14">
    <source>
        <dbReference type="Pfam" id="PF02867"/>
    </source>
</evidence>
<accession>A0A840SGT1</accession>
<keyword evidence="7 13" id="KW-0547">Nucleotide-binding</keyword>
<dbReference type="CDD" id="cd02888">
    <property type="entry name" value="RNR_II_dimer"/>
    <property type="match status" value="1"/>
</dbReference>
<evidence type="ECO:0000256" key="4">
    <source>
        <dbReference type="ARBA" id="ARBA00014409"/>
    </source>
</evidence>
<dbReference type="GO" id="GO:0050897">
    <property type="term" value="F:cobalt ion binding"/>
    <property type="evidence" value="ECO:0007669"/>
    <property type="project" value="InterPro"/>
</dbReference>
<dbReference type="InterPro" id="IPR013678">
    <property type="entry name" value="RNR_2_N"/>
</dbReference>
<dbReference type="Pfam" id="PF02867">
    <property type="entry name" value="Ribonuc_red_lgC"/>
    <property type="match status" value="2"/>
</dbReference>
<gene>
    <name evidence="17" type="ORF">HNP73_002135</name>
</gene>
<dbReference type="NCBIfam" id="NF005736">
    <property type="entry name" value="PRK07562.1"/>
    <property type="match status" value="1"/>
</dbReference>
<evidence type="ECO:0000256" key="8">
    <source>
        <dbReference type="ARBA" id="ARBA00023002"/>
    </source>
</evidence>
<dbReference type="Proteomes" id="UP000549457">
    <property type="component" value="Unassembled WGS sequence"/>
</dbReference>
<dbReference type="Pfam" id="PF12637">
    <property type="entry name" value="TSCPD"/>
    <property type="match status" value="1"/>
</dbReference>
<feature type="domain" description="TSCPD" evidence="16">
    <location>
        <begin position="969"/>
        <end position="1073"/>
    </location>
</feature>
<organism evidence="17 18">
    <name type="scientific">Amaricoccus macauensis</name>
    <dbReference type="NCBI Taxonomy" id="57001"/>
    <lineage>
        <taxon>Bacteria</taxon>
        <taxon>Pseudomonadati</taxon>
        <taxon>Pseudomonadota</taxon>
        <taxon>Alphaproteobacteria</taxon>
        <taxon>Rhodobacterales</taxon>
        <taxon>Paracoccaceae</taxon>
        <taxon>Amaricoccus</taxon>
    </lineage>
</organism>
<keyword evidence="6 13" id="KW-0237">DNA synthesis</keyword>
<dbReference type="Gene3D" id="3.20.70.20">
    <property type="match status" value="3"/>
</dbReference>
<dbReference type="PANTHER" id="PTHR43371:SF1">
    <property type="entry name" value="RIBONUCLEOSIDE-DIPHOSPHATE REDUCTASE"/>
    <property type="match status" value="1"/>
</dbReference>
<dbReference type="PRINTS" id="PR01183">
    <property type="entry name" value="RIBORDTASEM1"/>
</dbReference>
<dbReference type="SUPFAM" id="SSF51998">
    <property type="entry name" value="PFL-like glycyl radical enzymes"/>
    <property type="match status" value="1"/>
</dbReference>
<proteinExistence type="inferred from homology"/>
<dbReference type="GO" id="GO:0071897">
    <property type="term" value="P:DNA biosynthetic process"/>
    <property type="evidence" value="ECO:0007669"/>
    <property type="project" value="UniProtKB-KW"/>
</dbReference>
<dbReference type="PANTHER" id="PTHR43371">
    <property type="entry name" value="VITAMIN B12-DEPENDENT RIBONUCLEOTIDE REDUCTASE"/>
    <property type="match status" value="1"/>
</dbReference>
<evidence type="ECO:0000256" key="12">
    <source>
        <dbReference type="ARBA" id="ARBA00047754"/>
    </source>
</evidence>
<dbReference type="GO" id="GO:0004748">
    <property type="term" value="F:ribonucleoside-diphosphate reductase activity, thioredoxin disulfide as acceptor"/>
    <property type="evidence" value="ECO:0007669"/>
    <property type="project" value="UniProtKB-EC"/>
</dbReference>
<dbReference type="EMBL" id="JACHFM010000002">
    <property type="protein sequence ID" value="MBB5222199.1"/>
    <property type="molecule type" value="Genomic_DNA"/>
</dbReference>
<dbReference type="AlphaFoldDB" id="A0A840SGT1"/>
<dbReference type="InterPro" id="IPR024434">
    <property type="entry name" value="TSCPD_dom"/>
</dbReference>
<evidence type="ECO:0000259" key="15">
    <source>
        <dbReference type="Pfam" id="PF08471"/>
    </source>
</evidence>
<dbReference type="SUPFAM" id="SSF75625">
    <property type="entry name" value="YebC-like"/>
    <property type="match status" value="1"/>
</dbReference>
<evidence type="ECO:0000256" key="5">
    <source>
        <dbReference type="ARBA" id="ARBA00022628"/>
    </source>
</evidence>
<evidence type="ECO:0000259" key="16">
    <source>
        <dbReference type="Pfam" id="PF12637"/>
    </source>
</evidence>
<dbReference type="GO" id="GO:0031419">
    <property type="term" value="F:cobalamin binding"/>
    <property type="evidence" value="ECO:0007669"/>
    <property type="project" value="UniProtKB-KW"/>
</dbReference>
<evidence type="ECO:0000256" key="3">
    <source>
        <dbReference type="ARBA" id="ARBA00012274"/>
    </source>
</evidence>
<dbReference type="InterPro" id="IPR000788">
    <property type="entry name" value="RNR_lg_C"/>
</dbReference>
<name>A0A840SGT1_9RHOB</name>
<dbReference type="EC" id="1.17.4.1" evidence="3 13"/>
<keyword evidence="5 13" id="KW-0846">Cobalamin</keyword>
<evidence type="ECO:0000313" key="17">
    <source>
        <dbReference type="EMBL" id="MBB5222199.1"/>
    </source>
</evidence>
<feature type="domain" description="Ribonucleotide reductase large subunit C-terminal" evidence="14">
    <location>
        <begin position="198"/>
        <end position="748"/>
    </location>
</feature>
<evidence type="ECO:0000256" key="7">
    <source>
        <dbReference type="ARBA" id="ARBA00022741"/>
    </source>
</evidence>